<dbReference type="InterPro" id="IPR051784">
    <property type="entry name" value="Nod_factor_ABC_transporter"/>
</dbReference>
<evidence type="ECO:0000313" key="8">
    <source>
        <dbReference type="EMBL" id="TQL59780.1"/>
    </source>
</evidence>
<gene>
    <name evidence="8" type="ORF">FB474_1146</name>
</gene>
<feature type="transmembrane region" description="Helical" evidence="6">
    <location>
        <begin position="150"/>
        <end position="170"/>
    </location>
</feature>
<evidence type="ECO:0000256" key="5">
    <source>
        <dbReference type="ARBA" id="ARBA00023251"/>
    </source>
</evidence>
<feature type="transmembrane region" description="Helical" evidence="6">
    <location>
        <begin position="234"/>
        <end position="255"/>
    </location>
</feature>
<dbReference type="InterPro" id="IPR047817">
    <property type="entry name" value="ABC2_TM_bact-type"/>
</dbReference>
<dbReference type="PIRSF" id="PIRSF006648">
    <property type="entry name" value="DrrB"/>
    <property type="match status" value="1"/>
</dbReference>
<keyword evidence="5" id="KW-0046">Antibiotic resistance</keyword>
<dbReference type="PROSITE" id="PS51012">
    <property type="entry name" value="ABC_TM2"/>
    <property type="match status" value="1"/>
</dbReference>
<organism evidence="8 9">
    <name type="scientific">Oryzihumus leptocrescens</name>
    <dbReference type="NCBI Taxonomy" id="297536"/>
    <lineage>
        <taxon>Bacteria</taxon>
        <taxon>Bacillati</taxon>
        <taxon>Actinomycetota</taxon>
        <taxon>Actinomycetes</taxon>
        <taxon>Micrococcales</taxon>
        <taxon>Intrasporangiaceae</taxon>
        <taxon>Oryzihumus</taxon>
    </lineage>
</organism>
<keyword evidence="4 6" id="KW-0472">Membrane</keyword>
<dbReference type="RefSeq" id="WP_141787754.1">
    <property type="nucleotide sequence ID" value="NZ_BAAAKX010000004.1"/>
</dbReference>
<keyword evidence="6" id="KW-0813">Transport</keyword>
<evidence type="ECO:0000313" key="9">
    <source>
        <dbReference type="Proteomes" id="UP000319514"/>
    </source>
</evidence>
<comment type="caution">
    <text evidence="8">The sequence shown here is derived from an EMBL/GenBank/DDBJ whole genome shotgun (WGS) entry which is preliminary data.</text>
</comment>
<dbReference type="EMBL" id="VFOQ01000001">
    <property type="protein sequence ID" value="TQL59780.1"/>
    <property type="molecule type" value="Genomic_DNA"/>
</dbReference>
<dbReference type="PANTHER" id="PTHR43229">
    <property type="entry name" value="NODULATION PROTEIN J"/>
    <property type="match status" value="1"/>
</dbReference>
<proteinExistence type="inferred from homology"/>
<dbReference type="PANTHER" id="PTHR43229:SF2">
    <property type="entry name" value="NODULATION PROTEIN J"/>
    <property type="match status" value="1"/>
</dbReference>
<evidence type="ECO:0000256" key="1">
    <source>
        <dbReference type="ARBA" id="ARBA00004141"/>
    </source>
</evidence>
<dbReference type="Proteomes" id="UP000319514">
    <property type="component" value="Unassembled WGS sequence"/>
</dbReference>
<keyword evidence="9" id="KW-1185">Reference proteome</keyword>
<dbReference type="GO" id="GO:0043190">
    <property type="term" value="C:ATP-binding cassette (ABC) transporter complex"/>
    <property type="evidence" value="ECO:0007669"/>
    <property type="project" value="InterPro"/>
</dbReference>
<dbReference type="GO" id="GO:0140359">
    <property type="term" value="F:ABC-type transporter activity"/>
    <property type="evidence" value="ECO:0007669"/>
    <property type="project" value="InterPro"/>
</dbReference>
<comment type="caution">
    <text evidence="6">Lacks conserved residue(s) required for the propagation of feature annotation.</text>
</comment>
<evidence type="ECO:0000256" key="6">
    <source>
        <dbReference type="RuleBase" id="RU361157"/>
    </source>
</evidence>
<accession>A0A542ZHZ2</accession>
<dbReference type="GO" id="GO:0046677">
    <property type="term" value="P:response to antibiotic"/>
    <property type="evidence" value="ECO:0007669"/>
    <property type="project" value="UniProtKB-KW"/>
</dbReference>
<comment type="similarity">
    <text evidence="6">Belongs to the ABC-2 integral membrane protein family.</text>
</comment>
<comment type="subcellular location">
    <subcellularLocation>
        <location evidence="6">Cell membrane</location>
        <topology evidence="6">Multi-pass membrane protein</topology>
    </subcellularLocation>
    <subcellularLocation>
        <location evidence="1">Membrane</location>
        <topology evidence="1">Multi-pass membrane protein</topology>
    </subcellularLocation>
</comment>
<feature type="transmembrane region" description="Helical" evidence="6">
    <location>
        <begin position="120"/>
        <end position="144"/>
    </location>
</feature>
<evidence type="ECO:0000256" key="4">
    <source>
        <dbReference type="ARBA" id="ARBA00023136"/>
    </source>
</evidence>
<keyword evidence="6" id="KW-1003">Cell membrane</keyword>
<evidence type="ECO:0000259" key="7">
    <source>
        <dbReference type="PROSITE" id="PS51012"/>
    </source>
</evidence>
<dbReference type="InterPro" id="IPR000412">
    <property type="entry name" value="ABC_2_transport"/>
</dbReference>
<protein>
    <recommendedName>
        <fullName evidence="6">Transport permease protein</fullName>
    </recommendedName>
</protein>
<evidence type="ECO:0000256" key="3">
    <source>
        <dbReference type="ARBA" id="ARBA00022989"/>
    </source>
</evidence>
<dbReference type="InterPro" id="IPR013525">
    <property type="entry name" value="ABC2_TM"/>
</dbReference>
<evidence type="ECO:0000256" key="2">
    <source>
        <dbReference type="ARBA" id="ARBA00022692"/>
    </source>
</evidence>
<feature type="transmembrane region" description="Helical" evidence="6">
    <location>
        <begin position="33"/>
        <end position="55"/>
    </location>
</feature>
<dbReference type="Pfam" id="PF01061">
    <property type="entry name" value="ABC2_membrane"/>
    <property type="match status" value="1"/>
</dbReference>
<dbReference type="AlphaFoldDB" id="A0A542ZHZ2"/>
<name>A0A542ZHZ2_9MICO</name>
<dbReference type="PRINTS" id="PR00164">
    <property type="entry name" value="ABC2TRNSPORT"/>
</dbReference>
<keyword evidence="3 6" id="KW-1133">Transmembrane helix</keyword>
<feature type="transmembrane region" description="Helical" evidence="6">
    <location>
        <begin position="182"/>
        <end position="201"/>
    </location>
</feature>
<feature type="domain" description="ABC transmembrane type-2" evidence="7">
    <location>
        <begin position="31"/>
        <end position="258"/>
    </location>
</feature>
<dbReference type="OrthoDB" id="9778589at2"/>
<sequence length="265" mass="29016">MSVLTPTAARPQRWRPVFGYWLTAYKRTWRGSIFGRFLSPLLFLLSMGLGLGSLVNRSAGGVDGVPYLQFVVPGILAAQAMWVAMGESTYQVLGAIRWQMQYHAMLATPIGVDDLLLGHLTYVAAQVTSATVIFMAVGACFGAWASWWVLLALPVTLLTGMAFAVPIFAFSAKQESDSGFNILFRFIITPLFLFSGTFFPVSQLPVWLRPVAWVTPLWHGVEANRSLALGSPDALAVLGHTAYLLVFIAAGAWVARRTFRGRLVT</sequence>
<reference evidence="8 9" key="1">
    <citation type="submission" date="2019-06" db="EMBL/GenBank/DDBJ databases">
        <title>Sequencing the genomes of 1000 actinobacteria strains.</title>
        <authorList>
            <person name="Klenk H.-P."/>
        </authorList>
    </citation>
    <scope>NUCLEOTIDE SEQUENCE [LARGE SCALE GENOMIC DNA]</scope>
    <source>
        <strain evidence="8 9">DSM 18082</strain>
    </source>
</reference>
<keyword evidence="2 6" id="KW-0812">Transmembrane</keyword>